<dbReference type="SUPFAM" id="SSF53098">
    <property type="entry name" value="Ribonuclease H-like"/>
    <property type="match status" value="1"/>
</dbReference>
<evidence type="ECO:0000259" key="2">
    <source>
        <dbReference type="Pfam" id="PF01609"/>
    </source>
</evidence>
<dbReference type="Pfam" id="PF01609">
    <property type="entry name" value="DDE_Tnp_1"/>
    <property type="match status" value="1"/>
</dbReference>
<reference evidence="3 4" key="1">
    <citation type="journal article" date="2016" name="Nat. Commun.">
        <title>Thousands of microbial genomes shed light on interconnected biogeochemical processes in an aquifer system.</title>
        <authorList>
            <person name="Anantharaman K."/>
            <person name="Brown C.T."/>
            <person name="Hug L.A."/>
            <person name="Sharon I."/>
            <person name="Castelle C.J."/>
            <person name="Probst A.J."/>
            <person name="Thomas B.C."/>
            <person name="Singh A."/>
            <person name="Wilkins M.J."/>
            <person name="Karaoz U."/>
            <person name="Brodie E.L."/>
            <person name="Williams K.H."/>
            <person name="Hubbard S.S."/>
            <person name="Banfield J.F."/>
        </authorList>
    </citation>
    <scope>NUCLEOTIDE SEQUENCE [LARGE SCALE GENOMIC DNA]</scope>
</reference>
<dbReference type="EMBL" id="MFGW01000173">
    <property type="protein sequence ID" value="OGF62891.1"/>
    <property type="molecule type" value="Genomic_DNA"/>
</dbReference>
<evidence type="ECO:0000313" key="4">
    <source>
        <dbReference type="Proteomes" id="UP000178943"/>
    </source>
</evidence>
<dbReference type="GO" id="GO:0004803">
    <property type="term" value="F:transposase activity"/>
    <property type="evidence" value="ECO:0007669"/>
    <property type="project" value="InterPro"/>
</dbReference>
<feature type="transmembrane region" description="Helical" evidence="1">
    <location>
        <begin position="307"/>
        <end position="329"/>
    </location>
</feature>
<dbReference type="STRING" id="1817863.A2Y62_04260"/>
<dbReference type="GO" id="GO:0006313">
    <property type="term" value="P:DNA transposition"/>
    <property type="evidence" value="ECO:0007669"/>
    <property type="project" value="InterPro"/>
</dbReference>
<comment type="caution">
    <text evidence="3">The sequence shown here is derived from an EMBL/GenBank/DDBJ whole genome shotgun (WGS) entry which is preliminary data.</text>
</comment>
<dbReference type="InterPro" id="IPR012337">
    <property type="entry name" value="RNaseH-like_sf"/>
</dbReference>
<dbReference type="GO" id="GO:0003677">
    <property type="term" value="F:DNA binding"/>
    <property type="evidence" value="ECO:0007669"/>
    <property type="project" value="InterPro"/>
</dbReference>
<dbReference type="AlphaFoldDB" id="A0A1F5VIX1"/>
<gene>
    <name evidence="3" type="ORF">A2Y62_04260</name>
</gene>
<keyword evidence="1" id="KW-0812">Transmembrane</keyword>
<keyword evidence="1" id="KW-0472">Membrane</keyword>
<dbReference type="PANTHER" id="PTHR35404">
    <property type="entry name" value="TRANSPOSASE OF TN10"/>
    <property type="match status" value="1"/>
</dbReference>
<evidence type="ECO:0000256" key="1">
    <source>
        <dbReference type="SAM" id="Phobius"/>
    </source>
</evidence>
<feature type="domain" description="Transposase IS4-like" evidence="2">
    <location>
        <begin position="165"/>
        <end position="319"/>
    </location>
</feature>
<keyword evidence="1" id="KW-1133">Transmembrane helix</keyword>
<sequence>MEKEFILIYDFCTKHFGAMLRRTVITNLAHLTLAFLILFSSVRSNYGGLTLASIARALWMQTKFEYRYKRLNRFLDNKYFDANSLAEGMISMVMAGYNEPYAVVIIDQTSKGDVQIMMGGVPYEGRCIALAWRTFEYPLPLKNVSQNYMENILITWIQEAFPKEIKPLFIMDRGYARVSLISALNKIKHPFIIRSPKKVMVEVTIKGKRKKLLLDRLPYKMGKPCLYKNALYHSKKKEKVNIIIYHDPSYKQPWFLIASSECKITLSPEEVVALYRQRMRIEQGFRDWKTHLGLRGLNLQVRKAESILRLLMGFSLAYLIAMMLGNSSWAQSLRSYMEESRNVPRNNTIRILSVLTLALSLLAHPAFTNDAWKTIIAIIKNLNKGYGLLYACGPPIDA</sequence>
<feature type="transmembrane region" description="Helical" evidence="1">
    <location>
        <begin position="349"/>
        <end position="367"/>
    </location>
</feature>
<dbReference type="Proteomes" id="UP000178943">
    <property type="component" value="Unassembled WGS sequence"/>
</dbReference>
<proteinExistence type="predicted"/>
<dbReference type="PANTHER" id="PTHR35404:SF8">
    <property type="entry name" value="TRANSPOSASE OF TN10"/>
    <property type="match status" value="1"/>
</dbReference>
<organism evidence="3 4">
    <name type="scientific">Candidatus Fischerbacteria bacterium RBG_13_37_8</name>
    <dbReference type="NCBI Taxonomy" id="1817863"/>
    <lineage>
        <taxon>Bacteria</taxon>
        <taxon>Candidatus Fischeribacteriota</taxon>
    </lineage>
</organism>
<evidence type="ECO:0000313" key="3">
    <source>
        <dbReference type="EMBL" id="OGF62891.1"/>
    </source>
</evidence>
<protein>
    <recommendedName>
        <fullName evidence="2">Transposase IS4-like domain-containing protein</fullName>
    </recommendedName>
</protein>
<accession>A0A1F5VIX1</accession>
<dbReference type="InterPro" id="IPR002559">
    <property type="entry name" value="Transposase_11"/>
</dbReference>
<name>A0A1F5VIX1_9BACT</name>